<evidence type="ECO:0000313" key="2">
    <source>
        <dbReference type="Proteomes" id="UP001152872"/>
    </source>
</evidence>
<reference evidence="1" key="1">
    <citation type="submission" date="2019-05" db="EMBL/GenBank/DDBJ databases">
        <title>Whole genome sequencing of Pseudanabaena catenata USMAC16.</title>
        <authorList>
            <person name="Khan Z."/>
            <person name="Omar W.M."/>
            <person name="Convey P."/>
            <person name="Merican F."/>
            <person name="Najimudin N."/>
        </authorList>
    </citation>
    <scope>NUCLEOTIDE SEQUENCE</scope>
    <source>
        <strain evidence="1">USMAC16</strain>
    </source>
</reference>
<keyword evidence="2" id="KW-1185">Reference proteome</keyword>
<organism evidence="1 2">
    <name type="scientific">Pseudanabaena catenata USMAC16</name>
    <dbReference type="NCBI Taxonomy" id="1855837"/>
    <lineage>
        <taxon>Bacteria</taxon>
        <taxon>Bacillati</taxon>
        <taxon>Cyanobacteriota</taxon>
        <taxon>Cyanophyceae</taxon>
        <taxon>Pseudanabaenales</taxon>
        <taxon>Pseudanabaenaceae</taxon>
        <taxon>Pseudanabaena</taxon>
    </lineage>
</organism>
<name>A0A9X4M9K1_9CYAN</name>
<comment type="caution">
    <text evidence="1">The sequence shown here is derived from an EMBL/GenBank/DDBJ whole genome shotgun (WGS) entry which is preliminary data.</text>
</comment>
<dbReference type="RefSeq" id="WP_009628504.1">
    <property type="nucleotide sequence ID" value="NZ_VBTY01000174.1"/>
</dbReference>
<gene>
    <name evidence="1" type="ORF">FEV09_17445</name>
</gene>
<dbReference type="EMBL" id="VBTY01000174">
    <property type="protein sequence ID" value="MDG3496328.1"/>
    <property type="molecule type" value="Genomic_DNA"/>
</dbReference>
<accession>A0A9X4M9K1</accession>
<dbReference type="Proteomes" id="UP001152872">
    <property type="component" value="Unassembled WGS sequence"/>
</dbReference>
<dbReference type="AlphaFoldDB" id="A0A9X4M9K1"/>
<dbReference type="NCBIfam" id="NF047401">
    <property type="entry name" value="TA_anti_VapB15"/>
    <property type="match status" value="1"/>
</dbReference>
<evidence type="ECO:0000313" key="1">
    <source>
        <dbReference type="EMBL" id="MDG3496328.1"/>
    </source>
</evidence>
<proteinExistence type="predicted"/>
<protein>
    <submittedName>
        <fullName evidence="1">Uncharacterized protein</fullName>
    </submittedName>
</protein>
<sequence>MNVSISIDFSQLKTAIAQCNLEEKLELLHLLEKDTFSVRFKKLLHSVQTDELNLEDITQEVEAVRQANHQKPQNLPSQETSLELEPAIESFRRGWDDVINGRTKPIAELWDGIDHVKM</sequence>